<gene>
    <name evidence="1" type="ordered locus">BpOF4_20554</name>
</gene>
<accession>D3G180</accession>
<sequence>MKLRPSCSMCLNFDAIRKHCILLHTDKTLDDKKSAEKCSNEGRFVRDINVLPSLHNYFDDNDPQADYWQQDLSKLPKDENGVPLFVYTHRGTERAIPANGDVHLQGDIFTGVPRIYTRQGQREAIRELGVDLARIEAEKNGVPLTVLPGEELEQGMDMYKKRVSSIKSMWVHEEGKDGLDW</sequence>
<proteinExistence type="predicted"/>
<dbReference type="HOGENOM" id="CLU_1486241_0_0_9"/>
<dbReference type="KEGG" id="bpf:BpOF4_20554"/>
<dbReference type="eggNOG" id="ENOG5030E1T">
    <property type="taxonomic scope" value="Bacteria"/>
</dbReference>
<organism evidence="1 2">
    <name type="scientific">Alkalihalophilus pseudofirmus (strain ATCC BAA-2126 / JCM 17055 / OF4)</name>
    <name type="common">Bacillus pseudofirmus</name>
    <dbReference type="NCBI Taxonomy" id="398511"/>
    <lineage>
        <taxon>Bacteria</taxon>
        <taxon>Bacillati</taxon>
        <taxon>Bacillota</taxon>
        <taxon>Bacilli</taxon>
        <taxon>Bacillales</taxon>
        <taxon>Bacillaceae</taxon>
        <taxon>Alkalihalophilus</taxon>
    </lineage>
</organism>
<dbReference type="Proteomes" id="UP000001544">
    <property type="component" value="Plasmid pBpOF4-01"/>
</dbReference>
<geneLocation type="plasmid" evidence="1 2">
    <name>pBpOF4-01</name>
</geneLocation>
<reference evidence="1 2" key="1">
    <citation type="journal article" date="2011" name="Environ. Microbiol.">
        <title>Genome of alkaliphilic Bacillus pseudofirmus OF4 reveals adaptations that support the ability to grow in an external pH range from 7.5 to 11.4.</title>
        <authorList>
            <person name="Janto B."/>
            <person name="Ahmed A."/>
            <person name="Ito M."/>
            <person name="Liu J."/>
            <person name="Hicks D.B."/>
            <person name="Pagni S."/>
            <person name="Fackelmayer O.J."/>
            <person name="Smith T.A."/>
            <person name="Earl J."/>
            <person name="Elbourne L.D."/>
            <person name="Hassan K."/>
            <person name="Paulsen I.T."/>
            <person name="Kolsto A.B."/>
            <person name="Tourasse N.J."/>
            <person name="Ehrlich G.D."/>
            <person name="Boissy R."/>
            <person name="Ivey D.M."/>
            <person name="Li G."/>
            <person name="Xue Y."/>
            <person name="Ma Y."/>
            <person name="Hu F.Z."/>
            <person name="Krulwich T.A."/>
        </authorList>
    </citation>
    <scope>NUCLEOTIDE SEQUENCE [LARGE SCALE GENOMIC DNA]</scope>
    <source>
        <strain evidence="2">ATCC BAA-2126 / JCM 17055 / OF4</strain>
    </source>
</reference>
<evidence type="ECO:0000313" key="1">
    <source>
        <dbReference type="EMBL" id="ADC52106.1"/>
    </source>
</evidence>
<protein>
    <submittedName>
        <fullName evidence="1">Uncharacterized protein</fullName>
    </submittedName>
</protein>
<dbReference type="AlphaFoldDB" id="D3G180"/>
<name>D3G180_ALKPO</name>
<dbReference type="EMBL" id="CP001879">
    <property type="protein sequence ID" value="ADC52106.1"/>
    <property type="molecule type" value="Genomic_DNA"/>
</dbReference>
<keyword evidence="1" id="KW-0614">Plasmid</keyword>
<evidence type="ECO:0000313" key="2">
    <source>
        <dbReference type="Proteomes" id="UP000001544"/>
    </source>
</evidence>
<keyword evidence="2" id="KW-1185">Reference proteome</keyword>
<dbReference type="RefSeq" id="WP_012961024.1">
    <property type="nucleotide sequence ID" value="NC_013792.1"/>
</dbReference>